<evidence type="ECO:0000313" key="1">
    <source>
        <dbReference type="EMBL" id="MEJ8655719.1"/>
    </source>
</evidence>
<gene>
    <name evidence="1" type="ORF">WKI58_04115</name>
</gene>
<dbReference type="EMBL" id="JBBKAI010000002">
    <property type="protein sequence ID" value="MEJ8655719.1"/>
    <property type="molecule type" value="Genomic_DNA"/>
</dbReference>
<reference evidence="1" key="1">
    <citation type="submission" date="2024-03" db="EMBL/GenBank/DDBJ databases">
        <title>Novel Streptomyces species of biotechnological and ecological value are a feature of Machair soil.</title>
        <authorList>
            <person name="Prole J.R."/>
            <person name="Goodfellow M."/>
            <person name="Allenby N."/>
            <person name="Ward A.C."/>
        </authorList>
    </citation>
    <scope>NUCLEOTIDE SEQUENCE</scope>
    <source>
        <strain evidence="1">MS1.AVA.4</strain>
    </source>
</reference>
<sequence length="113" mass="11930">MTTDSGQGAASFASTPTQKKAAAGTIENELEPNTKKAAERADTATERARKGFDGWETATGLKTVADTWDRQVRSLMGRLAAEKHALRGAAGLFTGVDTGVGNQLLTQSKLNHL</sequence>
<comment type="caution">
    <text evidence="1">The sequence shown here is derived from an EMBL/GenBank/DDBJ whole genome shotgun (WGS) entry which is preliminary data.</text>
</comment>
<keyword evidence="2" id="KW-1185">Reference proteome</keyword>
<accession>A0ACC6QBK9</accession>
<evidence type="ECO:0000313" key="2">
    <source>
        <dbReference type="Proteomes" id="UP001375539"/>
    </source>
</evidence>
<dbReference type="Proteomes" id="UP001375539">
    <property type="component" value="Unassembled WGS sequence"/>
</dbReference>
<organism evidence="1 2">
    <name type="scientific">Streptomyces pratisoli</name>
    <dbReference type="NCBI Taxonomy" id="3139917"/>
    <lineage>
        <taxon>Bacteria</taxon>
        <taxon>Bacillati</taxon>
        <taxon>Actinomycetota</taxon>
        <taxon>Actinomycetes</taxon>
        <taxon>Kitasatosporales</taxon>
        <taxon>Streptomycetaceae</taxon>
        <taxon>Streptomyces</taxon>
    </lineage>
</organism>
<proteinExistence type="predicted"/>
<name>A0ACC6QBK9_9ACTN</name>
<protein>
    <submittedName>
        <fullName evidence="1">Uncharacterized protein</fullName>
    </submittedName>
</protein>